<organism evidence="8 9">
    <name type="scientific">Cyanidioschyzon merolae (strain NIES-3377 / 10D)</name>
    <name type="common">Unicellular red alga</name>
    <dbReference type="NCBI Taxonomy" id="280699"/>
    <lineage>
        <taxon>Eukaryota</taxon>
        <taxon>Rhodophyta</taxon>
        <taxon>Bangiophyceae</taxon>
        <taxon>Cyanidiales</taxon>
        <taxon>Cyanidiaceae</taxon>
        <taxon>Cyanidioschyzon</taxon>
    </lineage>
</organism>
<gene>
    <name evidence="8" type="ORF">CYME_CMI302C</name>
</gene>
<evidence type="ECO:0000256" key="4">
    <source>
        <dbReference type="ARBA" id="ARBA00023034"/>
    </source>
</evidence>
<evidence type="ECO:0000256" key="7">
    <source>
        <dbReference type="SAM" id="Phobius"/>
    </source>
</evidence>
<dbReference type="GeneID" id="16993626"/>
<dbReference type="OMA" id="MWLTDAQ"/>
<dbReference type="EMBL" id="AP006491">
    <property type="protein sequence ID" value="BAM80154.1"/>
    <property type="molecule type" value="Genomic_DNA"/>
</dbReference>
<dbReference type="Gramene" id="CMI302CT">
    <property type="protein sequence ID" value="CMI302CT"/>
    <property type="gene ID" value="CMI302C"/>
</dbReference>
<dbReference type="GO" id="GO:0000139">
    <property type="term" value="C:Golgi membrane"/>
    <property type="evidence" value="ECO:0007669"/>
    <property type="project" value="UniProtKB-SubCell"/>
</dbReference>
<keyword evidence="4" id="KW-0333">Golgi apparatus</keyword>
<dbReference type="AlphaFoldDB" id="M1V7X8"/>
<dbReference type="PANTHER" id="PTHR21493">
    <property type="entry name" value="CGI-141-RELATED/LIPASE CONTAINING PROTEIN"/>
    <property type="match status" value="1"/>
</dbReference>
<evidence type="ECO:0000256" key="6">
    <source>
        <dbReference type="ARBA" id="ARBA00025799"/>
    </source>
</evidence>
<evidence type="ECO:0000313" key="9">
    <source>
        <dbReference type="Proteomes" id="UP000007014"/>
    </source>
</evidence>
<dbReference type="Pfam" id="PF04178">
    <property type="entry name" value="Got1"/>
    <property type="match status" value="1"/>
</dbReference>
<name>M1V7X8_CYAM1</name>
<feature type="transmembrane region" description="Helical" evidence="7">
    <location>
        <begin position="31"/>
        <end position="49"/>
    </location>
</feature>
<evidence type="ECO:0000313" key="8">
    <source>
        <dbReference type="EMBL" id="BAM80154.1"/>
    </source>
</evidence>
<evidence type="ECO:0000256" key="5">
    <source>
        <dbReference type="ARBA" id="ARBA00023136"/>
    </source>
</evidence>
<comment type="similarity">
    <text evidence="6">Belongs to the GOT1 family.</text>
</comment>
<dbReference type="STRING" id="280699.M1V7X8"/>
<dbReference type="eggNOG" id="KOG1743">
    <property type="taxonomic scope" value="Eukaryota"/>
</dbReference>
<dbReference type="GO" id="GO:0042147">
    <property type="term" value="P:retrograde transport, endosome to Golgi"/>
    <property type="evidence" value="ECO:0007669"/>
    <property type="project" value="InterPro"/>
</dbReference>
<dbReference type="GO" id="GO:0005829">
    <property type="term" value="C:cytosol"/>
    <property type="evidence" value="ECO:0007669"/>
    <property type="project" value="GOC"/>
</dbReference>
<dbReference type="InterPro" id="IPR045176">
    <property type="entry name" value="Got1"/>
</dbReference>
<dbReference type="InterPro" id="IPR007305">
    <property type="entry name" value="Vesicle_transpt_Got1/SFT2"/>
</dbReference>
<sequence length="149" mass="16444">MNDYQKIGVTLSAISVLFYGLGVVLFFDTGLISIASVLFTSSLFFILGFKRAARFFFSRRKLRASALFFGGFGLVLLRWPVLGTLVQAVGALWLFLSFIPIAMTFLRQVPVLGQLVDTSIVRRILRRLSAASGYLETNGGIGFEPKLPV</sequence>
<proteinExistence type="inferred from homology"/>
<reference evidence="8 9" key="2">
    <citation type="journal article" date="2007" name="BMC Biol.">
        <title>A 100%-complete sequence reveals unusually simple genomic features in the hot-spring red alga Cyanidioschyzon merolae.</title>
        <authorList>
            <person name="Nozaki H."/>
            <person name="Takano H."/>
            <person name="Misumi O."/>
            <person name="Terasawa K."/>
            <person name="Matsuzaki M."/>
            <person name="Maruyama S."/>
            <person name="Nishida K."/>
            <person name="Yagisawa F."/>
            <person name="Yoshida Y."/>
            <person name="Fujiwara T."/>
            <person name="Takio S."/>
            <person name="Tamura K."/>
            <person name="Chung S.J."/>
            <person name="Nakamura S."/>
            <person name="Kuroiwa H."/>
            <person name="Tanaka K."/>
            <person name="Sato N."/>
            <person name="Kuroiwa T."/>
        </authorList>
    </citation>
    <scope>NUCLEOTIDE SEQUENCE [LARGE SCALE GENOMIC DNA]</scope>
    <source>
        <strain evidence="8 9">10D</strain>
    </source>
</reference>
<dbReference type="HOGENOM" id="CLU_124519_1_0_1"/>
<dbReference type="GO" id="GO:0006888">
    <property type="term" value="P:endoplasmic reticulum to Golgi vesicle-mediated transport"/>
    <property type="evidence" value="ECO:0007669"/>
    <property type="project" value="InterPro"/>
</dbReference>
<keyword evidence="9" id="KW-1185">Reference proteome</keyword>
<dbReference type="PANTHER" id="PTHR21493:SF9">
    <property type="entry name" value="GOLGI TRANSPORT PROTEIN 1-RELATED"/>
    <property type="match status" value="1"/>
</dbReference>
<feature type="transmembrane region" description="Helical" evidence="7">
    <location>
        <begin position="85"/>
        <end position="106"/>
    </location>
</feature>
<evidence type="ECO:0000256" key="3">
    <source>
        <dbReference type="ARBA" id="ARBA00022989"/>
    </source>
</evidence>
<keyword evidence="5 7" id="KW-0472">Membrane</keyword>
<feature type="transmembrane region" description="Helical" evidence="7">
    <location>
        <begin position="7"/>
        <end position="25"/>
    </location>
</feature>
<evidence type="ECO:0000256" key="1">
    <source>
        <dbReference type="ARBA" id="ARBA00004653"/>
    </source>
</evidence>
<protein>
    <submittedName>
        <fullName evidence="8">Similar to Golgi transport protein GOT1</fullName>
    </submittedName>
</protein>
<comment type="subcellular location">
    <subcellularLocation>
        <location evidence="1">Golgi apparatus membrane</location>
        <topology evidence="1">Multi-pass membrane protein</topology>
    </subcellularLocation>
</comment>
<reference evidence="8 9" key="1">
    <citation type="journal article" date="2004" name="Nature">
        <title>Genome sequence of the ultrasmall unicellular red alga Cyanidioschyzon merolae 10D.</title>
        <authorList>
            <person name="Matsuzaki M."/>
            <person name="Misumi O."/>
            <person name="Shin-i T."/>
            <person name="Maruyama S."/>
            <person name="Takahara M."/>
            <person name="Miyagishima S."/>
            <person name="Mori T."/>
            <person name="Nishida K."/>
            <person name="Yagisawa F."/>
            <person name="Nishida K."/>
            <person name="Yoshida Y."/>
            <person name="Nishimura Y."/>
            <person name="Nakao S."/>
            <person name="Kobayashi T."/>
            <person name="Momoyama Y."/>
            <person name="Higashiyama T."/>
            <person name="Minoda A."/>
            <person name="Sano M."/>
            <person name="Nomoto H."/>
            <person name="Oishi K."/>
            <person name="Hayashi H."/>
            <person name="Ohta F."/>
            <person name="Nishizaka S."/>
            <person name="Haga S."/>
            <person name="Miura S."/>
            <person name="Morishita T."/>
            <person name="Kabeya Y."/>
            <person name="Terasawa K."/>
            <person name="Suzuki Y."/>
            <person name="Ishii Y."/>
            <person name="Asakawa S."/>
            <person name="Takano H."/>
            <person name="Ohta N."/>
            <person name="Kuroiwa H."/>
            <person name="Tanaka K."/>
            <person name="Shimizu N."/>
            <person name="Sugano S."/>
            <person name="Sato N."/>
            <person name="Nozaki H."/>
            <person name="Ogasawara N."/>
            <person name="Kohara Y."/>
            <person name="Kuroiwa T."/>
        </authorList>
    </citation>
    <scope>NUCLEOTIDE SEQUENCE [LARGE SCALE GENOMIC DNA]</scope>
    <source>
        <strain evidence="8 9">10D</strain>
    </source>
</reference>
<accession>M1V7X8</accession>
<keyword evidence="3 7" id="KW-1133">Transmembrane helix</keyword>
<dbReference type="OrthoDB" id="204784at2759"/>
<dbReference type="Proteomes" id="UP000007014">
    <property type="component" value="Chromosome 9"/>
</dbReference>
<evidence type="ECO:0000256" key="2">
    <source>
        <dbReference type="ARBA" id="ARBA00022692"/>
    </source>
</evidence>
<keyword evidence="2 7" id="KW-0812">Transmembrane</keyword>
<dbReference type="RefSeq" id="XP_005536440.1">
    <property type="nucleotide sequence ID" value="XM_005536383.1"/>
</dbReference>
<dbReference type="KEGG" id="cme:CYME_CMI302C"/>
<feature type="transmembrane region" description="Helical" evidence="7">
    <location>
        <begin position="61"/>
        <end position="79"/>
    </location>
</feature>